<dbReference type="Gene3D" id="2.60.40.1400">
    <property type="entry name" value="G protein-activated inward rectifier potassium channel 1"/>
    <property type="match status" value="1"/>
</dbReference>
<comment type="subcellular location">
    <subcellularLocation>
        <location evidence="1 11">Membrane</location>
        <topology evidence="1 11">Multi-pass membrane protein</topology>
    </subcellularLocation>
</comment>
<keyword evidence="10 11" id="KW-0407">Ion channel</keyword>
<evidence type="ECO:0000313" key="16">
    <source>
        <dbReference type="Proteomes" id="UP001163046"/>
    </source>
</evidence>
<keyword evidence="7" id="KW-1133">Transmembrane helix</keyword>
<evidence type="ECO:0000259" key="14">
    <source>
        <dbReference type="Pfam" id="PF17655"/>
    </source>
</evidence>
<keyword evidence="5 11" id="KW-0851">Voltage-gated channel</keyword>
<feature type="chain" id="PRO_5040880192" evidence="12">
    <location>
        <begin position="20"/>
        <end position="290"/>
    </location>
</feature>
<evidence type="ECO:0000256" key="7">
    <source>
        <dbReference type="ARBA" id="ARBA00022989"/>
    </source>
</evidence>
<dbReference type="InterPro" id="IPR016449">
    <property type="entry name" value="K_chnl_inward-rec_Kir"/>
</dbReference>
<keyword evidence="9" id="KW-0472">Membrane</keyword>
<keyword evidence="12" id="KW-0732">Signal</keyword>
<dbReference type="Gene3D" id="1.10.287.70">
    <property type="match status" value="1"/>
</dbReference>
<dbReference type="SUPFAM" id="SSF81296">
    <property type="entry name" value="E set domains"/>
    <property type="match status" value="1"/>
</dbReference>
<dbReference type="GO" id="GO:0034765">
    <property type="term" value="P:regulation of monoatomic ion transmembrane transport"/>
    <property type="evidence" value="ECO:0007669"/>
    <property type="project" value="TreeGrafter"/>
</dbReference>
<evidence type="ECO:0000256" key="3">
    <source>
        <dbReference type="ARBA" id="ARBA00022538"/>
    </source>
</evidence>
<keyword evidence="8 11" id="KW-0406">Ion transport</keyword>
<dbReference type="Proteomes" id="UP001163046">
    <property type="component" value="Unassembled WGS sequence"/>
</dbReference>
<comment type="similarity">
    <text evidence="11">Belongs to the inward rectifier-type potassium channel (TC 1.A.2.1) family.</text>
</comment>
<dbReference type="InterPro" id="IPR013518">
    <property type="entry name" value="K_chnl_inward-rec_Kir_cyto"/>
</dbReference>
<evidence type="ECO:0000313" key="15">
    <source>
        <dbReference type="EMBL" id="KAJ7340147.1"/>
    </source>
</evidence>
<dbReference type="SUPFAM" id="SSF81324">
    <property type="entry name" value="Voltage-gated potassium channels"/>
    <property type="match status" value="1"/>
</dbReference>
<dbReference type="EMBL" id="MU827778">
    <property type="protein sequence ID" value="KAJ7340147.1"/>
    <property type="molecule type" value="Genomic_DNA"/>
</dbReference>
<keyword evidence="2 11" id="KW-0813">Transport</keyword>
<evidence type="ECO:0000256" key="9">
    <source>
        <dbReference type="ARBA" id="ARBA00023136"/>
    </source>
</evidence>
<keyword evidence="16" id="KW-1185">Reference proteome</keyword>
<evidence type="ECO:0000256" key="12">
    <source>
        <dbReference type="SAM" id="SignalP"/>
    </source>
</evidence>
<dbReference type="GO" id="GO:1990573">
    <property type="term" value="P:potassium ion import across plasma membrane"/>
    <property type="evidence" value="ECO:0007669"/>
    <property type="project" value="TreeGrafter"/>
</dbReference>
<evidence type="ECO:0000256" key="8">
    <source>
        <dbReference type="ARBA" id="ARBA00023065"/>
    </source>
</evidence>
<comment type="caution">
    <text evidence="15">The sequence shown here is derived from an EMBL/GenBank/DDBJ whole genome shotgun (WGS) entry which is preliminary data.</text>
</comment>
<proteinExistence type="inferred from homology"/>
<dbReference type="GO" id="GO:0034702">
    <property type="term" value="C:monoatomic ion channel complex"/>
    <property type="evidence" value="ECO:0007669"/>
    <property type="project" value="UniProtKB-KW"/>
</dbReference>
<dbReference type="AlphaFoldDB" id="A0A9X0CI70"/>
<evidence type="ECO:0000256" key="6">
    <source>
        <dbReference type="ARBA" id="ARBA00022958"/>
    </source>
</evidence>
<keyword evidence="4 11" id="KW-0812">Transmembrane</keyword>
<name>A0A9X0CI70_9CNID</name>
<keyword evidence="6 11" id="KW-0630">Potassium</keyword>
<keyword evidence="3 11" id="KW-0633">Potassium transport</keyword>
<evidence type="ECO:0000256" key="4">
    <source>
        <dbReference type="ARBA" id="ARBA00022692"/>
    </source>
</evidence>
<evidence type="ECO:0000256" key="10">
    <source>
        <dbReference type="ARBA" id="ARBA00023303"/>
    </source>
</evidence>
<organism evidence="15 16">
    <name type="scientific">Desmophyllum pertusum</name>
    <dbReference type="NCBI Taxonomy" id="174260"/>
    <lineage>
        <taxon>Eukaryota</taxon>
        <taxon>Metazoa</taxon>
        <taxon>Cnidaria</taxon>
        <taxon>Anthozoa</taxon>
        <taxon>Hexacorallia</taxon>
        <taxon>Scleractinia</taxon>
        <taxon>Caryophylliina</taxon>
        <taxon>Caryophylliidae</taxon>
        <taxon>Desmophyllum</taxon>
    </lineage>
</organism>
<evidence type="ECO:0000259" key="13">
    <source>
        <dbReference type="Pfam" id="PF01007"/>
    </source>
</evidence>
<gene>
    <name evidence="15" type="ORF">OS493_002874</name>
</gene>
<evidence type="ECO:0000256" key="5">
    <source>
        <dbReference type="ARBA" id="ARBA00022882"/>
    </source>
</evidence>
<reference evidence="15" key="1">
    <citation type="submission" date="2023-01" db="EMBL/GenBank/DDBJ databases">
        <title>Genome assembly of the deep-sea coral Lophelia pertusa.</title>
        <authorList>
            <person name="Herrera S."/>
            <person name="Cordes E."/>
        </authorList>
    </citation>
    <scope>NUCLEOTIDE SEQUENCE</scope>
    <source>
        <strain evidence="15">USNM1676648</strain>
        <tissue evidence="15">Polyp</tissue>
    </source>
</reference>
<dbReference type="Pfam" id="PF17655">
    <property type="entry name" value="IRK_C"/>
    <property type="match status" value="1"/>
</dbReference>
<dbReference type="GO" id="GO:0005886">
    <property type="term" value="C:plasma membrane"/>
    <property type="evidence" value="ECO:0007669"/>
    <property type="project" value="TreeGrafter"/>
</dbReference>
<evidence type="ECO:0000256" key="11">
    <source>
        <dbReference type="RuleBase" id="RU003822"/>
    </source>
</evidence>
<feature type="signal peptide" evidence="12">
    <location>
        <begin position="1"/>
        <end position="19"/>
    </location>
</feature>
<evidence type="ECO:0000256" key="1">
    <source>
        <dbReference type="ARBA" id="ARBA00004141"/>
    </source>
</evidence>
<feature type="domain" description="Potassium channel inwardly rectifying transmembrane" evidence="13">
    <location>
        <begin position="29"/>
        <end position="97"/>
    </location>
</feature>
<dbReference type="PANTHER" id="PTHR11767:SF102">
    <property type="entry name" value="INWARDLY RECTIFYING POTASSIUM CHANNEL 1, ISOFORM F"/>
    <property type="match status" value="1"/>
</dbReference>
<sequence>MGHIHICRLLHHFVDAVWSHLVADSVFEGIFGCVWKVDTWTAAFLFSVETQETIGYGQKAITTKCPEAVIALQLQSLVGLLIDALMLGLTFAKLSRPRERMRTVMFSQYAVIAPRDGKMCLMFRVGDVRKSQIFDASVRMQLFRTWTTKEGKEIPFYQEDLKVCYDWRNPDNDFRNELFLLLPMVIIHVIDENSPFYDVTPRTLQGLDFEIVVVLDGVVEATGLNTQPRSSYLNSEILWGYDFCNTLEKSQFSDSGFYNVDFSRLNDIHVVDTPRCSPKEFYRQQQQVGT</sequence>
<dbReference type="PRINTS" id="PR01320">
    <property type="entry name" value="KIRCHANNEL"/>
</dbReference>
<evidence type="ECO:0000256" key="2">
    <source>
        <dbReference type="ARBA" id="ARBA00022448"/>
    </source>
</evidence>
<accession>A0A9X0CI70</accession>
<dbReference type="GO" id="GO:0005242">
    <property type="term" value="F:inward rectifier potassium channel activity"/>
    <property type="evidence" value="ECO:0007669"/>
    <property type="project" value="InterPro"/>
</dbReference>
<dbReference type="InterPro" id="IPR014756">
    <property type="entry name" value="Ig_E-set"/>
</dbReference>
<dbReference type="Pfam" id="PF01007">
    <property type="entry name" value="IRK"/>
    <property type="match status" value="1"/>
</dbReference>
<dbReference type="InterPro" id="IPR040445">
    <property type="entry name" value="Kir_TM"/>
</dbReference>
<dbReference type="InterPro" id="IPR041647">
    <property type="entry name" value="IRK_C"/>
</dbReference>
<protein>
    <submittedName>
        <fullName evidence="15">Uncharacterized protein</fullName>
    </submittedName>
</protein>
<dbReference type="OrthoDB" id="273257at2759"/>
<feature type="domain" description="Inward rectifier potassium channel C-terminal" evidence="14">
    <location>
        <begin position="104"/>
        <end position="285"/>
    </location>
</feature>
<dbReference type="PANTHER" id="PTHR11767">
    <property type="entry name" value="INWARD RECTIFIER POTASSIUM CHANNEL"/>
    <property type="match status" value="1"/>
</dbReference>